<evidence type="ECO:0000256" key="4">
    <source>
        <dbReference type="ARBA" id="ARBA00022691"/>
    </source>
</evidence>
<proteinExistence type="inferred from homology"/>
<comment type="function">
    <text evidence="9">Probably acts as a heme chaperone, transferring heme to an unknown acceptor. Binds one molecule of heme per monomer, possibly covalently. Binds 1 [4Fe-4S] cluster. The cluster is coordinated with 3 cysteines and an exchangeable S-adenosyl-L-methionine.</text>
</comment>
<dbReference type="Pfam" id="PF04055">
    <property type="entry name" value="Radical_SAM"/>
    <property type="match status" value="1"/>
</dbReference>
<keyword evidence="3 9" id="KW-0349">Heme</keyword>
<dbReference type="InterPro" id="IPR034505">
    <property type="entry name" value="Coproporphyrinogen-III_oxidase"/>
</dbReference>
<keyword evidence="8 9" id="KW-0143">Chaperone</keyword>
<dbReference type="SUPFAM" id="SSF102114">
    <property type="entry name" value="Radical SAM enzymes"/>
    <property type="match status" value="1"/>
</dbReference>
<keyword evidence="5 9" id="KW-0479">Metal-binding</keyword>
<dbReference type="GO" id="GO:0005737">
    <property type="term" value="C:cytoplasm"/>
    <property type="evidence" value="ECO:0007669"/>
    <property type="project" value="UniProtKB-SubCell"/>
</dbReference>
<dbReference type="GO" id="GO:0046872">
    <property type="term" value="F:metal ion binding"/>
    <property type="evidence" value="ECO:0007669"/>
    <property type="project" value="UniProtKB-UniRule"/>
</dbReference>
<dbReference type="InterPro" id="IPR013785">
    <property type="entry name" value="Aldolase_TIM"/>
</dbReference>
<dbReference type="InterPro" id="IPR006638">
    <property type="entry name" value="Elp3/MiaA/NifB-like_rSAM"/>
</dbReference>
<comment type="similarity">
    <text evidence="1">Belongs to the anaerobic coproporphyrinogen-III oxidase family. HemW subfamily.</text>
</comment>
<comment type="caution">
    <text evidence="11">The sequence shown here is derived from an EMBL/GenBank/DDBJ whole genome shotgun (WGS) entry which is preliminary data.</text>
</comment>
<dbReference type="EMBL" id="MEUG01000001">
    <property type="protein sequence ID" value="OGC28871.1"/>
    <property type="molecule type" value="Genomic_DNA"/>
</dbReference>
<dbReference type="SFLD" id="SFLDG01082">
    <property type="entry name" value="B12-binding_domain_containing"/>
    <property type="match status" value="1"/>
</dbReference>
<dbReference type="InterPro" id="IPR010723">
    <property type="entry name" value="HemN_C"/>
</dbReference>
<dbReference type="CDD" id="cd01335">
    <property type="entry name" value="Radical_SAM"/>
    <property type="match status" value="1"/>
</dbReference>
<comment type="subcellular location">
    <subcellularLocation>
        <location evidence="9">Cytoplasm</location>
    </subcellularLocation>
</comment>
<dbReference type="PANTHER" id="PTHR13932:SF5">
    <property type="entry name" value="RADICAL S-ADENOSYL METHIONINE DOMAIN-CONTAINING PROTEIN 1, MITOCHONDRIAL"/>
    <property type="match status" value="1"/>
</dbReference>
<sequence length="394" mass="44664">MTPSSFLPLAKGENVERSETRGGAALYVHLPFCKRKCNYCDFVSYAGKEELIDRYVEKLCEEIKTLTPLPAGERQTIFFGGGTPTLLEPKHYEKILTTLTPHPPLPKGEGAKTIEITIEANPGTADRAKLKELRLLGINRISIGIQSFHDRHLKTLGRIHDSETAERFYDDARAVGFENINIDLIFGLPDQSLLEWKKDVQQAIVMQPEHLSAYRLQIEEGTHFYQQQTTNNLQLPTEETEIAMYEYAVDCFWLTGYKHYEISNFAKPGRECRHNLNYWQMGNWLGVGAGAHSHVDGKLWANPDSIETYLKTPSSFLPLAKGENVERSETRGGQHDSLFMGLRLLDGLPTEKFQGFESEVAELLADGLLKQENCNYKLTKKGLHLANLVFEKFI</sequence>
<gene>
    <name evidence="11" type="ORF">A3K49_00510</name>
</gene>
<dbReference type="SFLD" id="SFLDF00288">
    <property type="entry name" value="HemN-like__clustered_with_nucl"/>
    <property type="match status" value="1"/>
</dbReference>
<dbReference type="Proteomes" id="UP000178602">
    <property type="component" value="Unassembled WGS sequence"/>
</dbReference>
<evidence type="ECO:0000256" key="3">
    <source>
        <dbReference type="ARBA" id="ARBA00022617"/>
    </source>
</evidence>
<dbReference type="PROSITE" id="PS51918">
    <property type="entry name" value="RADICAL_SAM"/>
    <property type="match status" value="1"/>
</dbReference>
<dbReference type="GO" id="GO:0051539">
    <property type="term" value="F:4 iron, 4 sulfur cluster binding"/>
    <property type="evidence" value="ECO:0007669"/>
    <property type="project" value="UniProtKB-UniRule"/>
</dbReference>
<accession>A0A1F4T7V0</accession>
<evidence type="ECO:0000313" key="12">
    <source>
        <dbReference type="Proteomes" id="UP000178602"/>
    </source>
</evidence>
<dbReference type="NCBIfam" id="TIGR00539">
    <property type="entry name" value="hemN_rel"/>
    <property type="match status" value="1"/>
</dbReference>
<dbReference type="Pfam" id="PF06969">
    <property type="entry name" value="HemN_C"/>
    <property type="match status" value="1"/>
</dbReference>
<feature type="domain" description="Radical SAM core" evidence="10">
    <location>
        <begin position="18"/>
        <end position="258"/>
    </location>
</feature>
<evidence type="ECO:0000256" key="9">
    <source>
        <dbReference type="RuleBase" id="RU364116"/>
    </source>
</evidence>
<dbReference type="SFLD" id="SFLDS00029">
    <property type="entry name" value="Radical_SAM"/>
    <property type="match status" value="1"/>
</dbReference>
<keyword evidence="7 9" id="KW-0411">Iron-sulfur</keyword>
<dbReference type="AlphaFoldDB" id="A0A1F4T7V0"/>
<dbReference type="GO" id="GO:0004109">
    <property type="term" value="F:coproporphyrinogen oxidase activity"/>
    <property type="evidence" value="ECO:0007669"/>
    <property type="project" value="InterPro"/>
</dbReference>
<evidence type="ECO:0000256" key="5">
    <source>
        <dbReference type="ARBA" id="ARBA00022723"/>
    </source>
</evidence>
<evidence type="ECO:0000256" key="2">
    <source>
        <dbReference type="ARBA" id="ARBA00017228"/>
    </source>
</evidence>
<evidence type="ECO:0000256" key="7">
    <source>
        <dbReference type="ARBA" id="ARBA00023014"/>
    </source>
</evidence>
<keyword evidence="4 9" id="KW-0949">S-adenosyl-L-methionine</keyword>
<evidence type="ECO:0000256" key="1">
    <source>
        <dbReference type="ARBA" id="ARBA00006100"/>
    </source>
</evidence>
<evidence type="ECO:0000313" key="11">
    <source>
        <dbReference type="EMBL" id="OGC28871.1"/>
    </source>
</evidence>
<keyword evidence="9" id="KW-0963">Cytoplasm</keyword>
<dbReference type="Gene3D" id="3.20.20.70">
    <property type="entry name" value="Aldolase class I"/>
    <property type="match status" value="1"/>
</dbReference>
<protein>
    <recommendedName>
        <fullName evidence="2 9">Heme chaperone HemW</fullName>
    </recommendedName>
</protein>
<dbReference type="SFLD" id="SFLDG01065">
    <property type="entry name" value="anaerobic_coproporphyrinogen-I"/>
    <property type="match status" value="1"/>
</dbReference>
<dbReference type="InterPro" id="IPR004559">
    <property type="entry name" value="HemW-like"/>
</dbReference>
<dbReference type="InterPro" id="IPR058240">
    <property type="entry name" value="rSAM_sf"/>
</dbReference>
<name>A0A1F4T7V0_UNCSA</name>
<dbReference type="SMART" id="SM00729">
    <property type="entry name" value="Elp3"/>
    <property type="match status" value="1"/>
</dbReference>
<keyword evidence="9" id="KW-0004">4Fe-4S</keyword>
<evidence type="ECO:0000256" key="8">
    <source>
        <dbReference type="ARBA" id="ARBA00023186"/>
    </source>
</evidence>
<organism evidence="11 12">
    <name type="scientific">candidate division WOR-1 bacterium RIFOXYC12_FULL_54_18</name>
    <dbReference type="NCBI Taxonomy" id="1802584"/>
    <lineage>
        <taxon>Bacteria</taxon>
        <taxon>Bacillati</taxon>
        <taxon>Saganbacteria</taxon>
    </lineage>
</organism>
<dbReference type="SFLD" id="SFLDF00562">
    <property type="entry name" value="HemN-like__clustered_with_heat"/>
    <property type="match status" value="1"/>
</dbReference>
<keyword evidence="6 9" id="KW-0408">Iron</keyword>
<dbReference type="PANTHER" id="PTHR13932">
    <property type="entry name" value="COPROPORPHYRINIGEN III OXIDASE"/>
    <property type="match status" value="1"/>
</dbReference>
<dbReference type="InterPro" id="IPR007197">
    <property type="entry name" value="rSAM"/>
</dbReference>
<dbReference type="GO" id="GO:0006779">
    <property type="term" value="P:porphyrin-containing compound biosynthetic process"/>
    <property type="evidence" value="ECO:0007669"/>
    <property type="project" value="InterPro"/>
</dbReference>
<reference evidence="11 12" key="1">
    <citation type="journal article" date="2016" name="Nat. Commun.">
        <title>Thousands of microbial genomes shed light on interconnected biogeochemical processes in an aquifer system.</title>
        <authorList>
            <person name="Anantharaman K."/>
            <person name="Brown C.T."/>
            <person name="Hug L.A."/>
            <person name="Sharon I."/>
            <person name="Castelle C.J."/>
            <person name="Probst A.J."/>
            <person name="Thomas B.C."/>
            <person name="Singh A."/>
            <person name="Wilkins M.J."/>
            <person name="Karaoz U."/>
            <person name="Brodie E.L."/>
            <person name="Williams K.H."/>
            <person name="Hubbard S.S."/>
            <person name="Banfield J.F."/>
        </authorList>
    </citation>
    <scope>NUCLEOTIDE SEQUENCE [LARGE SCALE GENOMIC DNA]</scope>
</reference>
<evidence type="ECO:0000256" key="6">
    <source>
        <dbReference type="ARBA" id="ARBA00023004"/>
    </source>
</evidence>
<evidence type="ECO:0000259" key="10">
    <source>
        <dbReference type="PROSITE" id="PS51918"/>
    </source>
</evidence>